<dbReference type="AlphaFoldDB" id="A0A2P2L058"/>
<accession>A0A2P2L058</accession>
<dbReference type="EMBL" id="GGEC01030863">
    <property type="protein sequence ID" value="MBX11347.1"/>
    <property type="molecule type" value="Transcribed_RNA"/>
</dbReference>
<name>A0A2P2L058_RHIMU</name>
<reference evidence="1" key="1">
    <citation type="submission" date="2018-02" db="EMBL/GenBank/DDBJ databases">
        <title>Rhizophora mucronata_Transcriptome.</title>
        <authorList>
            <person name="Meera S.P."/>
            <person name="Sreeshan A."/>
            <person name="Augustine A."/>
        </authorList>
    </citation>
    <scope>NUCLEOTIDE SEQUENCE</scope>
    <source>
        <tissue evidence="1">Leaf</tissue>
    </source>
</reference>
<organism evidence="1">
    <name type="scientific">Rhizophora mucronata</name>
    <name type="common">Asiatic mangrove</name>
    <dbReference type="NCBI Taxonomy" id="61149"/>
    <lineage>
        <taxon>Eukaryota</taxon>
        <taxon>Viridiplantae</taxon>
        <taxon>Streptophyta</taxon>
        <taxon>Embryophyta</taxon>
        <taxon>Tracheophyta</taxon>
        <taxon>Spermatophyta</taxon>
        <taxon>Magnoliopsida</taxon>
        <taxon>eudicotyledons</taxon>
        <taxon>Gunneridae</taxon>
        <taxon>Pentapetalae</taxon>
        <taxon>rosids</taxon>
        <taxon>fabids</taxon>
        <taxon>Malpighiales</taxon>
        <taxon>Rhizophoraceae</taxon>
        <taxon>Rhizophora</taxon>
    </lineage>
</organism>
<protein>
    <submittedName>
        <fullName evidence="1">Uncharacterized protein</fullName>
    </submittedName>
</protein>
<evidence type="ECO:0000313" key="1">
    <source>
        <dbReference type="EMBL" id="MBX11347.1"/>
    </source>
</evidence>
<sequence>MAQHSLKVIAIVLLQGAKSPGIDWSQQPKIEALDNQPKRVIKAQQALLK</sequence>
<proteinExistence type="predicted"/>